<dbReference type="InterPro" id="IPR015424">
    <property type="entry name" value="PyrdxlP-dep_Trfase"/>
</dbReference>
<dbReference type="GO" id="GO:0008710">
    <property type="term" value="F:8-amino-7-oxononanoate synthase activity"/>
    <property type="evidence" value="ECO:0007669"/>
    <property type="project" value="UniProtKB-UniRule"/>
</dbReference>
<keyword evidence="5 10" id="KW-0808">Transferase</keyword>
<dbReference type="InterPro" id="IPR004723">
    <property type="entry name" value="AONS_Archaea/Proteobacteria"/>
</dbReference>
<reference evidence="12 13" key="1">
    <citation type="journal article" date="2014" name="Syst. Appl. Microbiol.">
        <title>Complete genomes of freshwater sulfur oxidizers Sulfuricella denitrificans skB26 and Sulfuritalea hydrogenivorans sk43H: genetic insights into the sulfur oxidation pathway of betaproteobacteria.</title>
        <authorList>
            <person name="Watanabe T."/>
            <person name="Kojima H."/>
            <person name="Fukui M."/>
        </authorList>
    </citation>
    <scope>NUCLEOTIDE SEQUENCE [LARGE SCALE GENOMIC DNA]</scope>
    <source>
        <strain evidence="12">DSM22779</strain>
    </source>
</reference>
<evidence type="ECO:0000256" key="2">
    <source>
        <dbReference type="ARBA" id="ARBA00004746"/>
    </source>
</evidence>
<dbReference type="InterPro" id="IPR050087">
    <property type="entry name" value="AON_synthase_class-II"/>
</dbReference>
<evidence type="ECO:0000256" key="4">
    <source>
        <dbReference type="ARBA" id="ARBA00011738"/>
    </source>
</evidence>
<evidence type="ECO:0000256" key="7">
    <source>
        <dbReference type="ARBA" id="ARBA00022898"/>
    </source>
</evidence>
<keyword evidence="7 9" id="KW-0663">Pyridoxal phosphate</keyword>
<evidence type="ECO:0000256" key="9">
    <source>
        <dbReference type="PIRSR" id="PIRSR604723-51"/>
    </source>
</evidence>
<dbReference type="KEGG" id="shd:SUTH_03184"/>
<evidence type="ECO:0000313" key="12">
    <source>
        <dbReference type="EMBL" id="BAO30957.1"/>
    </source>
</evidence>
<dbReference type="NCBIfam" id="TIGR00858">
    <property type="entry name" value="bioF"/>
    <property type="match status" value="1"/>
</dbReference>
<feature type="domain" description="Aminotransferase class I/classII large" evidence="11">
    <location>
        <begin position="44"/>
        <end position="388"/>
    </location>
</feature>
<dbReference type="CDD" id="cd06454">
    <property type="entry name" value="KBL_like"/>
    <property type="match status" value="1"/>
</dbReference>
<name>W0SJ05_9PROT</name>
<evidence type="ECO:0000256" key="6">
    <source>
        <dbReference type="ARBA" id="ARBA00022756"/>
    </source>
</evidence>
<dbReference type="Proteomes" id="UP000031637">
    <property type="component" value="Chromosome"/>
</dbReference>
<dbReference type="Gene3D" id="3.90.1150.10">
    <property type="entry name" value="Aspartate Aminotransferase, domain 1"/>
    <property type="match status" value="1"/>
</dbReference>
<dbReference type="PANTHER" id="PTHR13693:SF100">
    <property type="entry name" value="8-AMINO-7-OXONONANOATE SYNTHASE"/>
    <property type="match status" value="1"/>
</dbReference>
<evidence type="ECO:0000259" key="11">
    <source>
        <dbReference type="Pfam" id="PF00155"/>
    </source>
</evidence>
<comment type="catalytic activity">
    <reaction evidence="8 10">
        <text>6-carboxyhexanoyl-[ACP] + L-alanine + H(+) = (8S)-8-amino-7-oxononanoate + holo-[ACP] + CO2</text>
        <dbReference type="Rhea" id="RHEA:42288"/>
        <dbReference type="Rhea" id="RHEA-COMP:9685"/>
        <dbReference type="Rhea" id="RHEA-COMP:9955"/>
        <dbReference type="ChEBI" id="CHEBI:15378"/>
        <dbReference type="ChEBI" id="CHEBI:16526"/>
        <dbReference type="ChEBI" id="CHEBI:57972"/>
        <dbReference type="ChEBI" id="CHEBI:64479"/>
        <dbReference type="ChEBI" id="CHEBI:78846"/>
        <dbReference type="ChEBI" id="CHEBI:149468"/>
        <dbReference type="EC" id="2.3.1.47"/>
    </reaction>
</comment>
<dbReference type="Gene3D" id="3.40.640.10">
    <property type="entry name" value="Type I PLP-dependent aspartate aminotransferase-like (Major domain)"/>
    <property type="match status" value="1"/>
</dbReference>
<dbReference type="InterPro" id="IPR001917">
    <property type="entry name" value="Aminotrans_II_pyridoxalP_BS"/>
</dbReference>
<evidence type="ECO:0000313" key="13">
    <source>
        <dbReference type="Proteomes" id="UP000031637"/>
    </source>
</evidence>
<dbReference type="HOGENOM" id="CLU_015846_11_2_4"/>
<gene>
    <name evidence="12" type="ORF">SUTH_03184</name>
</gene>
<comment type="subunit">
    <text evidence="4 10">Homodimer.</text>
</comment>
<feature type="modified residue" description="N6-(pyridoxal phosphate)lysine" evidence="9">
    <location>
        <position position="246"/>
    </location>
</feature>
<dbReference type="UniPathway" id="UPA00078"/>
<comment type="similarity">
    <text evidence="3 10">Belongs to the class-II pyridoxal-phosphate-dependent aminotransferase family. BioF subfamily.</text>
</comment>
<comment type="pathway">
    <text evidence="2 10">Cofactor biosynthesis; biotin biosynthesis.</text>
</comment>
<dbReference type="STRING" id="1223802.SUTH_03184"/>
<dbReference type="AlphaFoldDB" id="W0SJ05"/>
<comment type="function">
    <text evidence="10">Catalyzes the decarboxylative condensation of pimeloyl-[acyl-carrier protein] and L-alanine to produce 8-amino-7-oxononanoate (AON), [acyl-carrier protein], and carbon dioxide.</text>
</comment>
<dbReference type="InterPro" id="IPR015422">
    <property type="entry name" value="PyrdxlP-dep_Trfase_small"/>
</dbReference>
<dbReference type="SUPFAM" id="SSF53383">
    <property type="entry name" value="PLP-dependent transferases"/>
    <property type="match status" value="1"/>
</dbReference>
<dbReference type="GO" id="GO:0030170">
    <property type="term" value="F:pyridoxal phosphate binding"/>
    <property type="evidence" value="ECO:0007669"/>
    <property type="project" value="InterPro"/>
</dbReference>
<dbReference type="OrthoDB" id="9807157at2"/>
<evidence type="ECO:0000256" key="5">
    <source>
        <dbReference type="ARBA" id="ARBA00022679"/>
    </source>
</evidence>
<evidence type="ECO:0000256" key="1">
    <source>
        <dbReference type="ARBA" id="ARBA00001933"/>
    </source>
</evidence>
<dbReference type="EC" id="2.3.1.47" evidence="10"/>
<dbReference type="InterPro" id="IPR015421">
    <property type="entry name" value="PyrdxlP-dep_Trfase_major"/>
</dbReference>
<dbReference type="PANTHER" id="PTHR13693">
    <property type="entry name" value="CLASS II AMINOTRANSFERASE/8-AMINO-7-OXONONANOATE SYNTHASE"/>
    <property type="match status" value="1"/>
</dbReference>
<sequence length="396" mass="42066">MDAELDALLRTRLAELDAAHRLRRLRPWHWGDGSLHDADGRALIDASSNDYLGLSQHPLVKARAAEWAERHGAGAPASRLVTGTRDITLALEQRLAEFKGCEAALLFSSGFQANATVIPALAKVGAGDTANAAAIFSDELNHASIIHGARFAKCNTEIFRHNDLDHLDELLGRHSANPGRKLILTESVFSMDGDRADLAALVQLAERHGAALYVDEAHASGVLGPQGRGLAAECGGVDVVMGTLGKAFGAFGAYIAGSRALIDWLVNRCAGFIYTTALPPAVLGAVDAALDLVPGMDAERAQLARNSQRLREMLAQRNYDTLGSSTQIIPAVIGSDADALAAARRLEEAGVLGVAIRPPTVPEGTSRLRFTLNSRLDEQGMQRLLDAVAASLPLRC</sequence>
<comment type="cofactor">
    <cofactor evidence="1 9 10">
        <name>pyridoxal 5'-phosphate</name>
        <dbReference type="ChEBI" id="CHEBI:597326"/>
    </cofactor>
</comment>
<dbReference type="EMBL" id="AP012547">
    <property type="protein sequence ID" value="BAO30957.1"/>
    <property type="molecule type" value="Genomic_DNA"/>
</dbReference>
<dbReference type="GO" id="GO:0009102">
    <property type="term" value="P:biotin biosynthetic process"/>
    <property type="evidence" value="ECO:0007669"/>
    <property type="project" value="UniProtKB-UniRule"/>
</dbReference>
<dbReference type="InterPro" id="IPR004839">
    <property type="entry name" value="Aminotransferase_I/II_large"/>
</dbReference>
<dbReference type="PROSITE" id="PS00599">
    <property type="entry name" value="AA_TRANSFER_CLASS_2"/>
    <property type="match status" value="1"/>
</dbReference>
<keyword evidence="13" id="KW-1185">Reference proteome</keyword>
<evidence type="ECO:0000256" key="3">
    <source>
        <dbReference type="ARBA" id="ARBA00010008"/>
    </source>
</evidence>
<accession>W0SJ05</accession>
<evidence type="ECO:0000256" key="8">
    <source>
        <dbReference type="ARBA" id="ARBA00047715"/>
    </source>
</evidence>
<evidence type="ECO:0000256" key="10">
    <source>
        <dbReference type="RuleBase" id="RU003693"/>
    </source>
</evidence>
<proteinExistence type="inferred from homology"/>
<protein>
    <recommendedName>
        <fullName evidence="10">8-amino-7-ketopelargonate synthase</fullName>
        <ecNumber evidence="10">2.3.1.47</ecNumber>
    </recommendedName>
</protein>
<organism evidence="12 13">
    <name type="scientific">Sulfuritalea hydrogenivorans sk43H</name>
    <dbReference type="NCBI Taxonomy" id="1223802"/>
    <lineage>
        <taxon>Bacteria</taxon>
        <taxon>Pseudomonadati</taxon>
        <taxon>Pseudomonadota</taxon>
        <taxon>Betaproteobacteria</taxon>
        <taxon>Nitrosomonadales</taxon>
        <taxon>Sterolibacteriaceae</taxon>
        <taxon>Sulfuritalea</taxon>
    </lineage>
</organism>
<keyword evidence="6" id="KW-0093">Biotin biosynthesis</keyword>
<dbReference type="Pfam" id="PF00155">
    <property type="entry name" value="Aminotran_1_2"/>
    <property type="match status" value="1"/>
</dbReference>